<comment type="caution">
    <text evidence="2">The sequence shown here is derived from an EMBL/GenBank/DDBJ whole genome shotgun (WGS) entry which is preliminary data.</text>
</comment>
<evidence type="ECO:0000313" key="3">
    <source>
        <dbReference type="Proteomes" id="UP000326396"/>
    </source>
</evidence>
<reference evidence="2 3" key="1">
    <citation type="submission" date="2019-05" db="EMBL/GenBank/DDBJ databases">
        <title>Mikania micrantha, genome provides insights into the molecular mechanism of rapid growth.</title>
        <authorList>
            <person name="Liu B."/>
        </authorList>
    </citation>
    <scope>NUCLEOTIDE SEQUENCE [LARGE SCALE GENOMIC DNA]</scope>
    <source>
        <strain evidence="2">NLD-2019</strain>
        <tissue evidence="2">Leaf</tissue>
    </source>
</reference>
<feature type="region of interest" description="Disordered" evidence="1">
    <location>
        <begin position="92"/>
        <end position="124"/>
    </location>
</feature>
<dbReference type="AlphaFoldDB" id="A0A5N6P0C7"/>
<name>A0A5N6P0C7_9ASTR</name>
<gene>
    <name evidence="2" type="ORF">E3N88_16186</name>
</gene>
<evidence type="ECO:0000256" key="1">
    <source>
        <dbReference type="SAM" id="MobiDB-lite"/>
    </source>
</evidence>
<proteinExistence type="predicted"/>
<protein>
    <submittedName>
        <fullName evidence="2">Uncharacterized protein</fullName>
    </submittedName>
</protein>
<dbReference type="Proteomes" id="UP000326396">
    <property type="component" value="Linkage Group LG16"/>
</dbReference>
<feature type="compositionally biased region" description="Polar residues" evidence="1">
    <location>
        <begin position="107"/>
        <end position="124"/>
    </location>
</feature>
<organism evidence="2 3">
    <name type="scientific">Mikania micrantha</name>
    <name type="common">bitter vine</name>
    <dbReference type="NCBI Taxonomy" id="192012"/>
    <lineage>
        <taxon>Eukaryota</taxon>
        <taxon>Viridiplantae</taxon>
        <taxon>Streptophyta</taxon>
        <taxon>Embryophyta</taxon>
        <taxon>Tracheophyta</taxon>
        <taxon>Spermatophyta</taxon>
        <taxon>Magnoliopsida</taxon>
        <taxon>eudicotyledons</taxon>
        <taxon>Gunneridae</taxon>
        <taxon>Pentapetalae</taxon>
        <taxon>asterids</taxon>
        <taxon>campanulids</taxon>
        <taxon>Asterales</taxon>
        <taxon>Asteraceae</taxon>
        <taxon>Asteroideae</taxon>
        <taxon>Heliantheae alliance</taxon>
        <taxon>Eupatorieae</taxon>
        <taxon>Mikania</taxon>
    </lineage>
</organism>
<accession>A0A5N6P0C7</accession>
<dbReference type="EMBL" id="SZYD01000008">
    <property type="protein sequence ID" value="KAD5508483.1"/>
    <property type="molecule type" value="Genomic_DNA"/>
</dbReference>
<keyword evidence="3" id="KW-1185">Reference proteome</keyword>
<evidence type="ECO:0000313" key="2">
    <source>
        <dbReference type="EMBL" id="KAD5508483.1"/>
    </source>
</evidence>
<sequence>MESAALLADHHLSAATTTSPQHCSGSSLAFSIFFFSTIIAISSLADLTFKTEIWGLKFDLVHLEVENIQLEMSSDREDQSFMSNGFKLLQWSPPKCNTGDNNDDNSDVPTDNNDIGNNARSHVE</sequence>